<comment type="caution">
    <text evidence="3">The sequence shown here is derived from an EMBL/GenBank/DDBJ whole genome shotgun (WGS) entry which is preliminary data.</text>
</comment>
<sequence length="358" mass="39525">MVVTSATGYEYAPKLDRYSPKLEVEKPNTNGYGDALKSKVEKSKTNEVEKPKTNGYGDAPKPKVEKPNTNSYGDVPKLEVEKSKTNDYEYALKPEVEKPKTYSYGDASKPKVEKSKTNGYGNGPKPEVEKIKASGYAYVPKSEVEKLKKNGSGYTPKSEVGKPKTEGYGYAPKPEVENLKTNGYGYVPKPILEKPKDARKVAPLHHWHSRANLFSGGRTYCCQCAGIRLRRQVWSTPREAKGEDNLAGALAKITCLAMDKNGYESAPFSVLSPPTDAKGYFLTTVSPSELEDAWKLTKCKAFLEKSPLDSCNVPTDMNNGIRGAFLSSFRLLEDKNMKLSSVGPFIYTPEPKPISNGY</sequence>
<feature type="region of interest" description="Disordered" evidence="2">
    <location>
        <begin position="1"/>
        <end position="127"/>
    </location>
</feature>
<evidence type="ECO:0000313" key="4">
    <source>
        <dbReference type="Proteomes" id="UP000585474"/>
    </source>
</evidence>
<evidence type="ECO:0000256" key="2">
    <source>
        <dbReference type="SAM" id="MobiDB-lite"/>
    </source>
</evidence>
<organism evidence="3 4">
    <name type="scientific">Actinidia rufa</name>
    <dbReference type="NCBI Taxonomy" id="165716"/>
    <lineage>
        <taxon>Eukaryota</taxon>
        <taxon>Viridiplantae</taxon>
        <taxon>Streptophyta</taxon>
        <taxon>Embryophyta</taxon>
        <taxon>Tracheophyta</taxon>
        <taxon>Spermatophyta</taxon>
        <taxon>Magnoliopsida</taxon>
        <taxon>eudicotyledons</taxon>
        <taxon>Gunneridae</taxon>
        <taxon>Pentapetalae</taxon>
        <taxon>asterids</taxon>
        <taxon>Ericales</taxon>
        <taxon>Actinidiaceae</taxon>
        <taxon>Actinidia</taxon>
    </lineage>
</organism>
<reference evidence="4" key="1">
    <citation type="submission" date="2019-07" db="EMBL/GenBank/DDBJ databases">
        <title>De Novo Assembly of kiwifruit Actinidia rufa.</title>
        <authorList>
            <person name="Sugita-Konishi S."/>
            <person name="Sato K."/>
            <person name="Mori E."/>
            <person name="Abe Y."/>
            <person name="Kisaki G."/>
            <person name="Hamano K."/>
            <person name="Suezawa K."/>
            <person name="Otani M."/>
            <person name="Fukuda T."/>
            <person name="Manabe T."/>
            <person name="Gomi K."/>
            <person name="Tabuchi M."/>
            <person name="Akimitsu K."/>
            <person name="Kataoka I."/>
        </authorList>
    </citation>
    <scope>NUCLEOTIDE SEQUENCE [LARGE SCALE GENOMIC DNA]</scope>
    <source>
        <strain evidence="4">cv. Fuchu</strain>
    </source>
</reference>
<dbReference type="EMBL" id="BJWL01000236">
    <property type="protein sequence ID" value="GFS35634.1"/>
    <property type="molecule type" value="Genomic_DNA"/>
</dbReference>
<keyword evidence="1" id="KW-0732">Signal</keyword>
<feature type="compositionally biased region" description="Basic and acidic residues" evidence="2">
    <location>
        <begin position="76"/>
        <end position="100"/>
    </location>
</feature>
<dbReference type="Proteomes" id="UP000585474">
    <property type="component" value="Unassembled WGS sequence"/>
</dbReference>
<dbReference type="GO" id="GO:0071944">
    <property type="term" value="C:cell periphery"/>
    <property type="evidence" value="ECO:0007669"/>
    <property type="project" value="TreeGrafter"/>
</dbReference>
<proteinExistence type="predicted"/>
<name>A0A7J0DHW7_9ERIC</name>
<dbReference type="OrthoDB" id="1847243at2759"/>
<evidence type="ECO:0000256" key="1">
    <source>
        <dbReference type="ARBA" id="ARBA00022729"/>
    </source>
</evidence>
<dbReference type="Pfam" id="PF01190">
    <property type="entry name" value="Pollen_Ole_e_1"/>
    <property type="match status" value="1"/>
</dbReference>
<feature type="region of interest" description="Disordered" evidence="2">
    <location>
        <begin position="149"/>
        <end position="174"/>
    </location>
</feature>
<dbReference type="PANTHER" id="PTHR33470:SF40">
    <property type="entry name" value="PROTEIN SEED AND ROOT HAIR PROTECTIVE PROTEIN"/>
    <property type="match status" value="1"/>
</dbReference>
<feature type="compositionally biased region" description="Basic and acidic residues" evidence="2">
    <location>
        <begin position="36"/>
        <end position="52"/>
    </location>
</feature>
<evidence type="ECO:0000313" key="3">
    <source>
        <dbReference type="EMBL" id="GFS35634.1"/>
    </source>
</evidence>
<gene>
    <name evidence="3" type="ORF">Acr_00g0041140</name>
</gene>
<feature type="compositionally biased region" description="Basic and acidic residues" evidence="2">
    <location>
        <begin position="13"/>
        <end position="26"/>
    </location>
</feature>
<keyword evidence="4" id="KW-1185">Reference proteome</keyword>
<dbReference type="PANTHER" id="PTHR33470">
    <property type="entry name" value="OS01G0164075 PROTEIN"/>
    <property type="match status" value="1"/>
</dbReference>
<accession>A0A7J0DHW7</accession>
<dbReference type="AlphaFoldDB" id="A0A7J0DHW7"/>
<protein>
    <submittedName>
        <fullName evidence="3">Uncharacterized protein</fullName>
    </submittedName>
</protein>